<feature type="compositionally biased region" description="Basic and acidic residues" evidence="5">
    <location>
        <begin position="162"/>
        <end position="178"/>
    </location>
</feature>
<feature type="domain" description="MBG" evidence="8">
    <location>
        <begin position="1604"/>
        <end position="1679"/>
    </location>
</feature>
<feature type="compositionally biased region" description="Basic and acidic residues" evidence="5">
    <location>
        <begin position="1949"/>
        <end position="1963"/>
    </location>
</feature>
<feature type="domain" description="MBG" evidence="8">
    <location>
        <begin position="1349"/>
        <end position="1422"/>
    </location>
</feature>
<feature type="domain" description="MBG" evidence="8">
    <location>
        <begin position="1523"/>
        <end position="1597"/>
    </location>
</feature>
<evidence type="ECO:0000256" key="2">
    <source>
        <dbReference type="ARBA" id="ARBA00022525"/>
    </source>
</evidence>
<feature type="domain" description="MBG" evidence="7">
    <location>
        <begin position="906"/>
        <end position="996"/>
    </location>
</feature>
<dbReference type="PANTHER" id="PTHR37467:SF1">
    <property type="entry name" value="EXPORTED CALCIUM-BINDING GLYCOPROTEIN"/>
    <property type="match status" value="1"/>
</dbReference>
<evidence type="ECO:0000256" key="6">
    <source>
        <dbReference type="SAM" id="Phobius"/>
    </source>
</evidence>
<evidence type="ECO:0000256" key="4">
    <source>
        <dbReference type="ARBA" id="ARBA00022837"/>
    </source>
</evidence>
<sequence length="2256" mass="236742">MPIKGDQVLRQKAANQTIKQPIAMYKGHTGWKVKTRVFGSLLISLSAVAIAQSTGVTEAHAATPETATSSVQQKPAASQPATPKPTTVSATADTKPVTASIVADAQPAAKTTPVAESAAVDTADKSGDYPVLSQNQSINVGADTTQVDLSADQIANHFTATVEDRDGSDNDSDPKDNTHTQTIGSDGSVTLTTMGSHEYYSSAGHSTNVTGHQAAHVSFEHEIDFSHNFSMSGALGAGSNTSSGADSVGFIFAPGDPAKATQGGSGGQLGLKGLDNAFGFIFDEYYNSNFNDPSSSPYIGWRYTDASGDLQSASSSDWVAASKFGLSRTSTPDNSFVMNYDAGTQMLTVELNNRPDLTLSRKITDISTGYSLSVSASTGGQLNDYSAKIDKFSYTPKTIPLAVNLVDEAKGESAAGLNNVNVNAIANIGDTISIFSTQDAAKRAVAADPTLDPSLIAIIPSDSAGNVYVIDGGQVVANNNGTVHTIADASGKTVADSTYYSYTVQDGDGQSMTVPVRLAFTAKVTPIDATTKQPIEGVAPVTVVAVDGEPVLVSFPGYTPTQMVIAAPTDGQAEAEANLPINVAKTGDTSTTTTDEANPIGHYYTATGTTVDGQPVSVTVKVGTGESIADALNAQGLTNGGKAITSGGKTGIDSADYTWSTVGNAAATDATDANAAQASGSVLVPTQATLAYWDNQATVNQNTAESYRTRAQKLYDGFVGLSGLTDAQKASADKLLASVVDIYTQISDTNAKAKASFESAEAETVPATIYQDGQDGYASLEAVKNLLVSFEGDLTNLTTTNKDAQDSLATFDSWTQTYGDSLGFPKVTFGPDFGAVADDALKGLNNPAYYYYVDARNPDIQVQTPKNAGKYLFNLTEQGRKYLKGLSGSANAGLYVSAMLTINPLATTETVNDATMVYGGDKGQLPTFTGSLGNAAADHTFSQTDFEVVDSTGATVSVNKLQAGGTYTIRYTKGAQDQLSADANYTFAPFGTGKLMVTRRAITVTASPKVKTYGDKDPQLDLTTDSSLGLVNGDQIADLKVTLKRVDDENAGTYQISLDHADTTNYTVTVTPGTFTIAKKNITVQIGSDTRTYGTPDPDLTFSIPTTVDGHDNETASGETSDALKVTLTRAADEDQEASENVGQHAITGTGADDSNYHVTFEDGVDTITAADASVTADNVTMVYGETPTFSAKTNVAGPKIDALKQTDFEIYDTVAKKIVTADQVQAKGTYDISLTADAQVKLATNNPNYHFTSFNNGQLTVTQRPVTMNVTSAEKTYGDDDPTLSWTIDPTTTLGNGDQAADLGIKLARKTGEDVGMYKIDLDGQSGLNSNYQIKVNPEFLTINKKAITVKIKDDNIIFGALAPKPTFSILTDKGLVGEDTPDSLGVTLTPATETNVGSHDITGTADSKNYQVTVEKGTLTISQADRAVSVVAAKMVYGDGYPTFTVTAAVAGPKLDGLSQGDFEIIDEATKKAVTAEKVQVNGQYRIQLTAAAQTALAKANPNYHFTSIGPAKLIVDPRPVTVNIQSIDKTYGDNDPAWNWTMDPTTLGNSDKATDLRITLTRNKGENVGTYAIMIADQDALNKNYTIAANLGNLKINQRQVTVQINKATKIFGDKDPQLSFTILSDGGELPRGDAASSLGVSLTRQAGENVGDYDITGTALNDKNYKVTVEGSTFSVTPASGSVTINDVTATYGDMPVFKGTLNAGGTSSFDDHQGYFEVLNLANNQVVSAHDVQAGGKYRIQLTATAQKTLSDNNPNYTFTNPNWATLTVNKRPVTIQITPQEKYAGDQNPENAMTVVPTSKPLKTGDLLDLTYTEDPEPAVGVTKIDATSANPNYDVTVLPGTLTVLGKDVAKDGTVTIVEKDQESHVIKVTKQWPDGKQTVYTFDPDTGIKTVTESDIKSGRSDIPQKIASSETSATLPDGNGGATVITFNDTDMPDFTHYGPDPDHDGISSEDELKAGTNPTSADTDGDGVSDGDELKAGTNPLSADTDGDGVSDGDELKAGTNPLSADTDGDGVSDGDELKAGTDPLSADTDGDGVSDGDELKAGTDPLSADTDGDGVSDGDELKAGTDPLSADTDGDGVSDGDEVKAGTDPLKADTDGDGVSDGEEIKLGTNPLKADTDGDGVSDGEEIKLGTNPLKADTDGDGLSDGEELKNHTNPLKPDTDGDGINDSDEIRHHTNPLRAESRQTHSMKQPGHTVMRHAKQWQSIQASRKQMTLPQTSQKDESFLAILGAILLSGLLLPFTYKRH</sequence>
<reference evidence="9 10" key="1">
    <citation type="journal article" date="2015" name="Genome Announc.">
        <title>Expanding the biotechnology potential of lactobacilli through comparative genomics of 213 strains and associated genera.</title>
        <authorList>
            <person name="Sun Z."/>
            <person name="Harris H.M."/>
            <person name="McCann A."/>
            <person name="Guo C."/>
            <person name="Argimon S."/>
            <person name="Zhang W."/>
            <person name="Yang X."/>
            <person name="Jeffery I.B."/>
            <person name="Cooney J.C."/>
            <person name="Kagawa T.F."/>
            <person name="Liu W."/>
            <person name="Song Y."/>
            <person name="Salvetti E."/>
            <person name="Wrobel A."/>
            <person name="Rasinkangas P."/>
            <person name="Parkhill J."/>
            <person name="Rea M.C."/>
            <person name="O'Sullivan O."/>
            <person name="Ritari J."/>
            <person name="Douillard F.P."/>
            <person name="Paul Ross R."/>
            <person name="Yang R."/>
            <person name="Briner A.E."/>
            <person name="Felis G.E."/>
            <person name="de Vos W.M."/>
            <person name="Barrangou R."/>
            <person name="Klaenhammer T.R."/>
            <person name="Caufield P.W."/>
            <person name="Cui Y."/>
            <person name="Zhang H."/>
            <person name="O'Toole P.W."/>
        </authorList>
    </citation>
    <scope>NUCLEOTIDE SEQUENCE [LARGE SCALE GENOMIC DNA]</scope>
    <source>
        <strain evidence="9 10">DSM 22467</strain>
    </source>
</reference>
<dbReference type="PATRIC" id="fig|616990.3.peg.930"/>
<dbReference type="Gene3D" id="2.60.120.200">
    <property type="match status" value="1"/>
</dbReference>
<feature type="region of interest" description="Disordered" evidence="5">
    <location>
        <begin position="1133"/>
        <end position="1153"/>
    </location>
</feature>
<dbReference type="Pfam" id="PF18676">
    <property type="entry name" value="MBG_2"/>
    <property type="match status" value="6"/>
</dbReference>
<keyword evidence="6" id="KW-0812">Transmembrane</keyword>
<feature type="region of interest" description="Disordered" evidence="5">
    <location>
        <begin position="1904"/>
        <end position="2182"/>
    </location>
</feature>
<keyword evidence="4" id="KW-0106">Calcium</keyword>
<dbReference type="InterPro" id="IPR041277">
    <property type="entry name" value="MBG_Lactobacillales"/>
</dbReference>
<dbReference type="Gene3D" id="4.10.1080.10">
    <property type="entry name" value="TSP type-3 repeat"/>
    <property type="match status" value="2"/>
</dbReference>
<keyword evidence="10" id="KW-1185">Reference proteome</keyword>
<evidence type="ECO:0000259" key="8">
    <source>
        <dbReference type="Pfam" id="PF18676"/>
    </source>
</evidence>
<feature type="compositionally biased region" description="Polar residues" evidence="5">
    <location>
        <begin position="69"/>
        <end position="90"/>
    </location>
</feature>
<dbReference type="Proteomes" id="UP000051906">
    <property type="component" value="Unassembled WGS sequence"/>
</dbReference>
<evidence type="ECO:0000313" key="9">
    <source>
        <dbReference type="EMBL" id="KRO04829.1"/>
    </source>
</evidence>
<keyword evidence="6" id="KW-1133">Transmembrane helix</keyword>
<comment type="subcellular location">
    <subcellularLocation>
        <location evidence="1">Secreted</location>
    </subcellularLocation>
</comment>
<dbReference type="STRING" id="616990.IV54_GL000855"/>
<dbReference type="InterPro" id="IPR059100">
    <property type="entry name" value="TSP3_bac"/>
</dbReference>
<evidence type="ECO:0000313" key="10">
    <source>
        <dbReference type="Proteomes" id="UP000051906"/>
    </source>
</evidence>
<proteinExistence type="predicted"/>
<feature type="compositionally biased region" description="Basic and acidic residues" evidence="5">
    <location>
        <begin position="2092"/>
        <end position="2105"/>
    </location>
</feature>
<protein>
    <submittedName>
        <fullName evidence="9">AAA ATPase</fullName>
    </submittedName>
</protein>
<dbReference type="Pfam" id="PF18483">
    <property type="entry name" value="Lectin_L-type_dom"/>
    <property type="match status" value="1"/>
</dbReference>
<evidence type="ECO:0000256" key="5">
    <source>
        <dbReference type="SAM" id="MobiDB-lite"/>
    </source>
</evidence>
<feature type="compositionally biased region" description="Polar residues" evidence="5">
    <location>
        <begin position="179"/>
        <end position="189"/>
    </location>
</feature>
<comment type="caution">
    <text evidence="9">The sequence shown here is derived from an EMBL/GenBank/DDBJ whole genome shotgun (WGS) entry which is preliminary data.</text>
</comment>
<dbReference type="SUPFAM" id="SSF49899">
    <property type="entry name" value="Concanavalin A-like lectins/glucanases"/>
    <property type="match status" value="1"/>
</dbReference>
<accession>A0A0R2M0A6</accession>
<feature type="domain" description="MBG" evidence="8">
    <location>
        <begin position="1082"/>
        <end position="1165"/>
    </location>
</feature>
<feature type="region of interest" description="Disordered" evidence="5">
    <location>
        <begin position="160"/>
        <end position="189"/>
    </location>
</feature>
<feature type="domain" description="MBG" evidence="7">
    <location>
        <begin position="1172"/>
        <end position="1263"/>
    </location>
</feature>
<organism evidence="9 10">
    <name type="scientific">Levilactobacillus paucivorans</name>
    <dbReference type="NCBI Taxonomy" id="616990"/>
    <lineage>
        <taxon>Bacteria</taxon>
        <taxon>Bacillati</taxon>
        <taxon>Bacillota</taxon>
        <taxon>Bacilli</taxon>
        <taxon>Lactobacillales</taxon>
        <taxon>Lactobacillaceae</taxon>
        <taxon>Levilactobacillus</taxon>
    </lineage>
</organism>
<evidence type="ECO:0000259" key="7">
    <source>
        <dbReference type="Pfam" id="PF17883"/>
    </source>
</evidence>
<evidence type="ECO:0000256" key="3">
    <source>
        <dbReference type="ARBA" id="ARBA00022729"/>
    </source>
</evidence>
<dbReference type="EMBL" id="JQCA01000024">
    <property type="protein sequence ID" value="KRO04829.1"/>
    <property type="molecule type" value="Genomic_DNA"/>
</dbReference>
<feature type="domain" description="MBG" evidence="8">
    <location>
        <begin position="1268"/>
        <end position="1343"/>
    </location>
</feature>
<dbReference type="Pfam" id="PF17883">
    <property type="entry name" value="MBG"/>
    <property type="match status" value="3"/>
</dbReference>
<feature type="transmembrane region" description="Helical" evidence="6">
    <location>
        <begin position="2235"/>
        <end position="2253"/>
    </location>
</feature>
<evidence type="ECO:0000256" key="1">
    <source>
        <dbReference type="ARBA" id="ARBA00004613"/>
    </source>
</evidence>
<keyword evidence="2" id="KW-0964">Secreted</keyword>
<gene>
    <name evidence="9" type="ORF">IV54_GL000855</name>
</gene>
<dbReference type="InterPro" id="IPR041286">
    <property type="entry name" value="MBG_2"/>
</dbReference>
<dbReference type="PANTHER" id="PTHR37467">
    <property type="entry name" value="EXPORTED CALCIUM-BINDING GLYCOPROTEIN-RELATED"/>
    <property type="match status" value="1"/>
</dbReference>
<feature type="domain" description="MBG" evidence="7">
    <location>
        <begin position="1444"/>
        <end position="1510"/>
    </location>
</feature>
<dbReference type="Gene3D" id="3.10.430.110">
    <property type="match status" value="3"/>
</dbReference>
<dbReference type="InterPro" id="IPR028974">
    <property type="entry name" value="TSP_type-3_rpt"/>
</dbReference>
<keyword evidence="6" id="KW-0472">Membrane</keyword>
<dbReference type="InterPro" id="IPR053180">
    <property type="entry name" value="Ca-binding_acidic-repeat"/>
</dbReference>
<feature type="region of interest" description="Disordered" evidence="5">
    <location>
        <begin position="61"/>
        <end position="90"/>
    </location>
</feature>
<name>A0A0R2M0A6_9LACO</name>
<dbReference type="Pfam" id="PF18884">
    <property type="entry name" value="TSP3_bac"/>
    <property type="match status" value="11"/>
</dbReference>
<dbReference type="GO" id="GO:0005509">
    <property type="term" value="F:calcium ion binding"/>
    <property type="evidence" value="ECO:0007669"/>
    <property type="project" value="InterPro"/>
</dbReference>
<dbReference type="InterPro" id="IPR013320">
    <property type="entry name" value="ConA-like_dom_sf"/>
</dbReference>
<feature type="domain" description="MBG" evidence="8">
    <location>
        <begin position="1002"/>
        <end position="1076"/>
    </location>
</feature>
<keyword evidence="3" id="KW-0732">Signal</keyword>